<dbReference type="Gene3D" id="1.10.10.10">
    <property type="entry name" value="Winged helix-like DNA-binding domain superfamily/Winged helix DNA-binding domain"/>
    <property type="match status" value="1"/>
</dbReference>
<proteinExistence type="predicted"/>
<dbReference type="InterPro" id="IPR051011">
    <property type="entry name" value="Metal_resp_trans_reg"/>
</dbReference>
<dbReference type="InterPro" id="IPR036390">
    <property type="entry name" value="WH_DNA-bd_sf"/>
</dbReference>
<reference evidence="5" key="1">
    <citation type="submission" date="2016-02" db="EMBL/GenBank/DDBJ databases">
        <title>Complete genome sequencing and analysis of ATSB10, Dyella thiooxydans isolated from rhizosphere soil of sunflower (Helianthus annuus L.).</title>
        <authorList>
            <person name="Lee Y."/>
            <person name="Hwangbo K."/>
            <person name="Chung H."/>
            <person name="Yoo J."/>
            <person name="Kim K.Y."/>
            <person name="Sa T.M."/>
            <person name="Um Y."/>
            <person name="Madhaiyan M."/>
        </authorList>
    </citation>
    <scope>NUCLEOTIDE SEQUENCE [LARGE SCALE GENOMIC DNA]</scope>
    <source>
        <strain evidence="5">ATSB10</strain>
    </source>
</reference>
<organism evidence="5 6">
    <name type="scientific">Dyella thiooxydans</name>
    <dbReference type="NCBI Taxonomy" id="445710"/>
    <lineage>
        <taxon>Bacteria</taxon>
        <taxon>Pseudomonadati</taxon>
        <taxon>Pseudomonadota</taxon>
        <taxon>Gammaproteobacteria</taxon>
        <taxon>Lysobacterales</taxon>
        <taxon>Rhodanobacteraceae</taxon>
        <taxon>Dyella</taxon>
    </lineage>
</organism>
<evidence type="ECO:0000256" key="1">
    <source>
        <dbReference type="ARBA" id="ARBA00023015"/>
    </source>
</evidence>
<protein>
    <recommendedName>
        <fullName evidence="4">HTH arsR-type domain-containing protein</fullName>
    </recommendedName>
</protein>
<evidence type="ECO:0000259" key="4">
    <source>
        <dbReference type="PROSITE" id="PS50987"/>
    </source>
</evidence>
<dbReference type="NCBIfam" id="NF033788">
    <property type="entry name" value="HTH_metalloreg"/>
    <property type="match status" value="1"/>
</dbReference>
<name>A0A160N0D2_9GAMM</name>
<dbReference type="GO" id="GO:0003677">
    <property type="term" value="F:DNA binding"/>
    <property type="evidence" value="ECO:0007669"/>
    <property type="project" value="UniProtKB-KW"/>
</dbReference>
<dbReference type="PANTHER" id="PTHR43132:SF2">
    <property type="entry name" value="ARSENICAL RESISTANCE OPERON REPRESSOR ARSR-RELATED"/>
    <property type="match status" value="1"/>
</dbReference>
<dbReference type="GO" id="GO:0003700">
    <property type="term" value="F:DNA-binding transcription factor activity"/>
    <property type="evidence" value="ECO:0007669"/>
    <property type="project" value="InterPro"/>
</dbReference>
<dbReference type="RefSeq" id="WP_063671914.1">
    <property type="nucleotide sequence ID" value="NZ_CP014841.1"/>
</dbReference>
<dbReference type="SUPFAM" id="SSF46785">
    <property type="entry name" value="Winged helix' DNA-binding domain"/>
    <property type="match status" value="1"/>
</dbReference>
<evidence type="ECO:0000256" key="3">
    <source>
        <dbReference type="ARBA" id="ARBA00023163"/>
    </source>
</evidence>
<keyword evidence="1" id="KW-0805">Transcription regulation</keyword>
<dbReference type="OrthoDB" id="5297460at2"/>
<dbReference type="SMART" id="SM00418">
    <property type="entry name" value="HTH_ARSR"/>
    <property type="match status" value="1"/>
</dbReference>
<keyword evidence="2" id="KW-0238">DNA-binding</keyword>
<evidence type="ECO:0000313" key="6">
    <source>
        <dbReference type="Proteomes" id="UP000077255"/>
    </source>
</evidence>
<evidence type="ECO:0000313" key="5">
    <source>
        <dbReference type="EMBL" id="AND69100.1"/>
    </source>
</evidence>
<gene>
    <name evidence="5" type="ORF">ATSB10_16460</name>
</gene>
<dbReference type="PATRIC" id="fig|445710.3.peg.1641"/>
<dbReference type="InterPro" id="IPR001845">
    <property type="entry name" value="HTH_ArsR_DNA-bd_dom"/>
</dbReference>
<dbReference type="PANTHER" id="PTHR43132">
    <property type="entry name" value="ARSENICAL RESISTANCE OPERON REPRESSOR ARSR-RELATED"/>
    <property type="match status" value="1"/>
</dbReference>
<dbReference type="PRINTS" id="PR00778">
    <property type="entry name" value="HTHARSR"/>
</dbReference>
<keyword evidence="3" id="KW-0804">Transcription</keyword>
<dbReference type="EMBL" id="CP014841">
    <property type="protein sequence ID" value="AND69100.1"/>
    <property type="molecule type" value="Genomic_DNA"/>
</dbReference>
<evidence type="ECO:0000256" key="2">
    <source>
        <dbReference type="ARBA" id="ARBA00023125"/>
    </source>
</evidence>
<dbReference type="AlphaFoldDB" id="A0A160N0D2"/>
<dbReference type="STRING" id="445710.ATSB10_16460"/>
<dbReference type="Pfam" id="PF12840">
    <property type="entry name" value="HTH_20"/>
    <property type="match status" value="1"/>
</dbReference>
<dbReference type="PROSITE" id="PS50987">
    <property type="entry name" value="HTH_ARSR_2"/>
    <property type="match status" value="1"/>
</dbReference>
<feature type="domain" description="HTH arsR-type" evidence="4">
    <location>
        <begin position="1"/>
        <end position="95"/>
    </location>
</feature>
<accession>A0A160N0D2</accession>
<sequence length="116" mass="12226">MEESVALAALAALAQPTRLAVFRLLVSHEPRGLAAGDVASALDVPQNTMSAHLAVLARAALVATERQGRSIIYRARLDALRALMVFLARDCCSAHPELCTPLLADLACCPPAKAKP</sequence>
<keyword evidence="6" id="KW-1185">Reference proteome</keyword>
<dbReference type="Proteomes" id="UP000077255">
    <property type="component" value="Chromosome"/>
</dbReference>
<dbReference type="InterPro" id="IPR036388">
    <property type="entry name" value="WH-like_DNA-bd_sf"/>
</dbReference>
<dbReference type="KEGG" id="dtx:ATSB10_16460"/>